<dbReference type="SUPFAM" id="SSF55486">
    <property type="entry name" value="Metalloproteases ('zincins'), catalytic domain"/>
    <property type="match status" value="1"/>
</dbReference>
<dbReference type="EMBL" id="JACHWS010000002">
    <property type="protein sequence ID" value="MBB3037791.1"/>
    <property type="molecule type" value="Genomic_DNA"/>
</dbReference>
<organism evidence="1 2">
    <name type="scientific">Hoyosella altamirensis</name>
    <dbReference type="NCBI Taxonomy" id="616997"/>
    <lineage>
        <taxon>Bacteria</taxon>
        <taxon>Bacillati</taxon>
        <taxon>Actinomycetota</taxon>
        <taxon>Actinomycetes</taxon>
        <taxon>Mycobacteriales</taxon>
        <taxon>Hoyosellaceae</taxon>
        <taxon>Hoyosella</taxon>
    </lineage>
</organism>
<comment type="caution">
    <text evidence="1">The sequence shown here is derived from an EMBL/GenBank/DDBJ whole genome shotgun (WGS) entry which is preliminary data.</text>
</comment>
<protein>
    <submittedName>
        <fullName evidence="1">Coenzyme F420 biosynthesis associated uncharacterized protein</fullName>
    </submittedName>
</protein>
<dbReference type="NCBIfam" id="TIGR03624">
    <property type="entry name" value="putative hydrolase"/>
    <property type="match status" value="1"/>
</dbReference>
<accession>A0A839RPF6</accession>
<dbReference type="PANTHER" id="PTHR39420">
    <property type="match status" value="1"/>
</dbReference>
<dbReference type="OrthoDB" id="142939at2"/>
<evidence type="ECO:0000313" key="2">
    <source>
        <dbReference type="Proteomes" id="UP000567922"/>
    </source>
</evidence>
<dbReference type="RefSeq" id="WP_064441296.1">
    <property type="nucleotide sequence ID" value="NZ_BDDI01000013.1"/>
</dbReference>
<dbReference type="Pfam" id="PF10103">
    <property type="entry name" value="Zincin_2"/>
    <property type="match status" value="1"/>
</dbReference>
<dbReference type="PANTHER" id="PTHR39420:SF1">
    <property type="entry name" value="HYDROLASE"/>
    <property type="match status" value="1"/>
</dbReference>
<evidence type="ECO:0000313" key="1">
    <source>
        <dbReference type="EMBL" id="MBB3037791.1"/>
    </source>
</evidence>
<name>A0A839RPF6_9ACTN</name>
<sequence length="354" mass="38500">MSDTERDESAGAMVDWRLAARTAEKLVRPGPAMSIYTREQVSAELAELSVFADAPVREVTLLADDSPVTPATIVDRPGWARAAAESLADLTGTTMDKPAGLLRGRPAGLQAGAVLGFLSTAIIGQYDPFTGPDGKLLLVAPNVVATERAMRVNTRDFRMWVCLHEVTHRVQFTSSPWLAKYMRGLVDTLGEHSDENLSEVVGRLAAAVRRSRGADQSRSDLGLERGMVGALLATQPPKQRNAMVSLLMLGTLLEGHAEHVMDAAGPAVVPSVAHIRSLFDERRRRRNNPIQWLMRTLLGVDAKIAQYIKGKEFVDEVVGRVGMREFNAIWSEPAALPQPGEIGAPGEWIKRVLG</sequence>
<dbReference type="AlphaFoldDB" id="A0A839RPF6"/>
<dbReference type="NCBIfam" id="TIGR03883">
    <property type="entry name" value="DUF2342_F420"/>
    <property type="match status" value="1"/>
</dbReference>
<dbReference type="InterPro" id="IPR042271">
    <property type="entry name" value="Zinicin_2_N"/>
</dbReference>
<keyword evidence="2" id="KW-1185">Reference proteome</keyword>
<dbReference type="InterPro" id="IPR018766">
    <property type="entry name" value="Zinicin_2"/>
</dbReference>
<dbReference type="InterPro" id="IPR022454">
    <property type="entry name" value="CHP03883_F420-assoc"/>
</dbReference>
<reference evidence="1 2" key="1">
    <citation type="submission" date="2020-08" db="EMBL/GenBank/DDBJ databases">
        <title>Sequencing the genomes of 1000 actinobacteria strains.</title>
        <authorList>
            <person name="Klenk H.-P."/>
        </authorList>
    </citation>
    <scope>NUCLEOTIDE SEQUENCE [LARGE SCALE GENOMIC DNA]</scope>
    <source>
        <strain evidence="1 2">DSM 45258</strain>
    </source>
</reference>
<dbReference type="Proteomes" id="UP000567922">
    <property type="component" value="Unassembled WGS sequence"/>
</dbReference>
<proteinExistence type="predicted"/>
<dbReference type="Gene3D" id="1.20.150.30">
    <property type="entry name" value="Zincin-like metallopeptidase, N-terminal domain"/>
    <property type="match status" value="1"/>
</dbReference>
<gene>
    <name evidence="1" type="ORF">FHU29_002240</name>
</gene>